<evidence type="ECO:0000256" key="2">
    <source>
        <dbReference type="ARBA" id="ARBA00023235"/>
    </source>
</evidence>
<dbReference type="PANTHER" id="PTHR35530:SF1">
    <property type="entry name" value="2-HYDROXYMUCONATE TAUTOMERASE"/>
    <property type="match status" value="1"/>
</dbReference>
<evidence type="ECO:0000256" key="4">
    <source>
        <dbReference type="RuleBase" id="RU362032"/>
    </source>
</evidence>
<evidence type="ECO:0000256" key="3">
    <source>
        <dbReference type="PIRSR" id="PIRSR618191-1"/>
    </source>
</evidence>
<evidence type="ECO:0000313" key="6">
    <source>
        <dbReference type="EMBL" id="SCM82459.1"/>
    </source>
</evidence>
<reference evidence="6" key="1">
    <citation type="submission" date="2016-08" db="EMBL/GenBank/DDBJ databases">
        <authorList>
            <person name="Seilhamer J.J."/>
        </authorList>
    </citation>
    <scope>NUCLEOTIDE SEQUENCE</scope>
    <source>
        <strain evidence="6">86</strain>
    </source>
</reference>
<dbReference type="RefSeq" id="WP_288185133.1">
    <property type="nucleotide sequence ID" value="NZ_LT608335.1"/>
</dbReference>
<evidence type="ECO:0000256" key="1">
    <source>
        <dbReference type="ARBA" id="ARBA00006723"/>
    </source>
</evidence>
<dbReference type="AlphaFoldDB" id="A0A212LYI8"/>
<evidence type="ECO:0000259" key="5">
    <source>
        <dbReference type="Pfam" id="PF01361"/>
    </source>
</evidence>
<dbReference type="InterPro" id="IPR018191">
    <property type="entry name" value="4-OT"/>
</dbReference>
<gene>
    <name evidence="6" type="ORF">KL86SPO_50230</name>
</gene>
<dbReference type="InterPro" id="IPR004370">
    <property type="entry name" value="4-OT-like_dom"/>
</dbReference>
<feature type="domain" description="4-oxalocrotonate tautomerase-like" evidence="5">
    <location>
        <begin position="2"/>
        <end position="59"/>
    </location>
</feature>
<proteinExistence type="inferred from homology"/>
<dbReference type="Pfam" id="PF01361">
    <property type="entry name" value="Tautomerase"/>
    <property type="match status" value="1"/>
</dbReference>
<sequence length="61" mass="6730">MPVITIEGPQLSIEQKRELVQAVTESASNVMKMPKHSIIVMIKEIDRENVGVGGLLLSDKK</sequence>
<dbReference type="EC" id="5.3.2.-" evidence="4"/>
<dbReference type="InterPro" id="IPR014347">
    <property type="entry name" value="Tautomerase/MIF_sf"/>
</dbReference>
<dbReference type="EMBL" id="FMJE01000005">
    <property type="protein sequence ID" value="SCM82459.1"/>
    <property type="molecule type" value="Genomic_DNA"/>
</dbReference>
<dbReference type="NCBIfam" id="TIGR00013">
    <property type="entry name" value="taut"/>
    <property type="match status" value="1"/>
</dbReference>
<name>A0A212LYI8_9FIRM</name>
<organism evidence="6">
    <name type="scientific">uncultured Sporomusa sp</name>
    <dbReference type="NCBI Taxonomy" id="307249"/>
    <lineage>
        <taxon>Bacteria</taxon>
        <taxon>Bacillati</taxon>
        <taxon>Bacillota</taxon>
        <taxon>Negativicutes</taxon>
        <taxon>Selenomonadales</taxon>
        <taxon>Sporomusaceae</taxon>
        <taxon>Sporomusa</taxon>
        <taxon>environmental samples</taxon>
    </lineage>
</organism>
<feature type="active site" description="Proton acceptor; via imino nitrogen" evidence="3">
    <location>
        <position position="2"/>
    </location>
</feature>
<dbReference type="SUPFAM" id="SSF55331">
    <property type="entry name" value="Tautomerase/MIF"/>
    <property type="match status" value="1"/>
</dbReference>
<dbReference type="GO" id="GO:0016853">
    <property type="term" value="F:isomerase activity"/>
    <property type="evidence" value="ECO:0007669"/>
    <property type="project" value="UniProtKB-UniRule"/>
</dbReference>
<protein>
    <recommendedName>
        <fullName evidence="4">Tautomerase</fullName>
        <ecNumber evidence="4">5.3.2.-</ecNumber>
    </recommendedName>
</protein>
<dbReference type="PANTHER" id="PTHR35530">
    <property type="entry name" value="TAUTOMERASE-RELATED"/>
    <property type="match status" value="1"/>
</dbReference>
<accession>A0A212LYI8</accession>
<keyword evidence="2 4" id="KW-0413">Isomerase</keyword>
<comment type="similarity">
    <text evidence="1 4">Belongs to the 4-oxalocrotonate tautomerase family.</text>
</comment>
<dbReference type="NCBIfam" id="NF041920">
    <property type="entry name" value="DmpI"/>
    <property type="match status" value="1"/>
</dbReference>
<dbReference type="Gene3D" id="3.30.429.10">
    <property type="entry name" value="Macrophage Migration Inhibitory Factor"/>
    <property type="match status" value="1"/>
</dbReference>